<protein>
    <submittedName>
        <fullName evidence="2">Uncharacterized protein</fullName>
    </submittedName>
</protein>
<organism evidence="2">
    <name type="scientific">Anguilla anguilla</name>
    <name type="common">European freshwater eel</name>
    <name type="synonym">Muraena anguilla</name>
    <dbReference type="NCBI Taxonomy" id="7936"/>
    <lineage>
        <taxon>Eukaryota</taxon>
        <taxon>Metazoa</taxon>
        <taxon>Chordata</taxon>
        <taxon>Craniata</taxon>
        <taxon>Vertebrata</taxon>
        <taxon>Euteleostomi</taxon>
        <taxon>Actinopterygii</taxon>
        <taxon>Neopterygii</taxon>
        <taxon>Teleostei</taxon>
        <taxon>Anguilliformes</taxon>
        <taxon>Anguillidae</taxon>
        <taxon>Anguilla</taxon>
    </lineage>
</organism>
<accession>A0A0E9WZC4</accession>
<evidence type="ECO:0000313" key="2">
    <source>
        <dbReference type="EMBL" id="JAH95822.1"/>
    </source>
</evidence>
<dbReference type="AlphaFoldDB" id="A0A0E9WZC4"/>
<reference evidence="2" key="2">
    <citation type="journal article" date="2015" name="Fish Shellfish Immunol.">
        <title>Early steps in the European eel (Anguilla anguilla)-Vibrio vulnificus interaction in the gills: Role of the RtxA13 toxin.</title>
        <authorList>
            <person name="Callol A."/>
            <person name="Pajuelo D."/>
            <person name="Ebbesson L."/>
            <person name="Teles M."/>
            <person name="MacKenzie S."/>
            <person name="Amaro C."/>
        </authorList>
    </citation>
    <scope>NUCLEOTIDE SEQUENCE</scope>
</reference>
<dbReference type="EMBL" id="GBXM01012755">
    <property type="protein sequence ID" value="JAH95822.1"/>
    <property type="molecule type" value="Transcribed_RNA"/>
</dbReference>
<evidence type="ECO:0000256" key="1">
    <source>
        <dbReference type="SAM" id="MobiDB-lite"/>
    </source>
</evidence>
<proteinExistence type="predicted"/>
<sequence length="107" mass="12311">MKVKEVIIRLREKEKKSRDIGQTLGLPKSTARKIVKNKNKKSTDKLSNRKGPGRLWKTSTADNRRMLTHSEHPSNRSETLFRRAGMDVLVPTALRRLRKTAGNVTKY</sequence>
<reference evidence="2" key="1">
    <citation type="submission" date="2014-11" db="EMBL/GenBank/DDBJ databases">
        <authorList>
            <person name="Amaro Gonzalez C."/>
        </authorList>
    </citation>
    <scope>NUCLEOTIDE SEQUENCE</scope>
</reference>
<dbReference type="Gene3D" id="1.10.10.60">
    <property type="entry name" value="Homeodomain-like"/>
    <property type="match status" value="1"/>
</dbReference>
<name>A0A0E9WZC4_ANGAN</name>
<feature type="region of interest" description="Disordered" evidence="1">
    <location>
        <begin position="36"/>
        <end position="62"/>
    </location>
</feature>